<evidence type="ECO:0000313" key="2">
    <source>
        <dbReference type="EMBL" id="EGC35833.1"/>
    </source>
</evidence>
<proteinExistence type="predicted"/>
<keyword evidence="3" id="KW-1185">Reference proteome</keyword>
<evidence type="ECO:0000313" key="3">
    <source>
        <dbReference type="Proteomes" id="UP000001064"/>
    </source>
</evidence>
<feature type="region of interest" description="Disordered" evidence="1">
    <location>
        <begin position="65"/>
        <end position="84"/>
    </location>
</feature>
<name>F0ZJN3_DICPU</name>
<reference evidence="3" key="1">
    <citation type="journal article" date="2011" name="Genome Biol.">
        <title>Comparative genomics of the social amoebae Dictyostelium discoideum and Dictyostelium purpureum.</title>
        <authorList>
            <consortium name="US DOE Joint Genome Institute (JGI-PGF)"/>
            <person name="Sucgang R."/>
            <person name="Kuo A."/>
            <person name="Tian X."/>
            <person name="Salerno W."/>
            <person name="Parikh A."/>
            <person name="Feasley C.L."/>
            <person name="Dalin E."/>
            <person name="Tu H."/>
            <person name="Huang E."/>
            <person name="Barry K."/>
            <person name="Lindquist E."/>
            <person name="Shapiro H."/>
            <person name="Bruce D."/>
            <person name="Schmutz J."/>
            <person name="Salamov A."/>
            <person name="Fey P."/>
            <person name="Gaudet P."/>
            <person name="Anjard C."/>
            <person name="Babu M.M."/>
            <person name="Basu S."/>
            <person name="Bushmanova Y."/>
            <person name="van der Wel H."/>
            <person name="Katoh-Kurasawa M."/>
            <person name="Dinh C."/>
            <person name="Coutinho P.M."/>
            <person name="Saito T."/>
            <person name="Elias M."/>
            <person name="Schaap P."/>
            <person name="Kay R.R."/>
            <person name="Henrissat B."/>
            <person name="Eichinger L."/>
            <person name="Rivero F."/>
            <person name="Putnam N.H."/>
            <person name="West C.M."/>
            <person name="Loomis W.F."/>
            <person name="Chisholm R.L."/>
            <person name="Shaulsky G."/>
            <person name="Strassmann J.E."/>
            <person name="Queller D.C."/>
            <person name="Kuspa A."/>
            <person name="Grigoriev I.V."/>
        </authorList>
    </citation>
    <scope>NUCLEOTIDE SEQUENCE [LARGE SCALE GENOMIC DNA]</scope>
    <source>
        <strain evidence="3">QSDP1</strain>
    </source>
</reference>
<dbReference type="EMBL" id="GL871045">
    <property type="protein sequence ID" value="EGC35833.1"/>
    <property type="molecule type" value="Genomic_DNA"/>
</dbReference>
<accession>F0ZJN3</accession>
<gene>
    <name evidence="2" type="ORF">DICPUDRAFT_97764</name>
</gene>
<protein>
    <submittedName>
        <fullName evidence="2">Expressed protein</fullName>
    </submittedName>
</protein>
<feature type="compositionally biased region" description="Polar residues" evidence="1">
    <location>
        <begin position="151"/>
        <end position="162"/>
    </location>
</feature>
<dbReference type="VEuPathDB" id="AmoebaDB:DICPUDRAFT_97764"/>
<dbReference type="GeneID" id="10500672"/>
<dbReference type="RefSeq" id="XP_003287622.1">
    <property type="nucleotide sequence ID" value="XM_003287574.1"/>
</dbReference>
<feature type="compositionally biased region" description="Basic and acidic residues" evidence="1">
    <location>
        <begin position="163"/>
        <end position="172"/>
    </location>
</feature>
<dbReference type="Proteomes" id="UP000001064">
    <property type="component" value="Unassembled WGS sequence"/>
</dbReference>
<dbReference type="InParanoid" id="F0ZJN3"/>
<organism evidence="2 3">
    <name type="scientific">Dictyostelium purpureum</name>
    <name type="common">Slime mold</name>
    <dbReference type="NCBI Taxonomy" id="5786"/>
    <lineage>
        <taxon>Eukaryota</taxon>
        <taxon>Amoebozoa</taxon>
        <taxon>Evosea</taxon>
        <taxon>Eumycetozoa</taxon>
        <taxon>Dictyostelia</taxon>
        <taxon>Dictyosteliales</taxon>
        <taxon>Dictyosteliaceae</taxon>
        <taxon>Dictyostelium</taxon>
    </lineage>
</organism>
<feature type="region of interest" description="Disordered" evidence="1">
    <location>
        <begin position="144"/>
        <end position="172"/>
    </location>
</feature>
<dbReference type="AlphaFoldDB" id="F0ZJN3"/>
<sequence>MKNKQLLKIKENKKSNKFWLEESELDDDLEIKNKKSNKFWLEESEIDDDLEIESDSFFFPKTRSLKRKKEKSNENDNLPKFSPDKPYYEVFVDEVVTKTIYVTDYDICYCDKNKKYYYKIPLTLENFSIIDLFDAPDEEVVLKPPKPTILVSPSSTDNNNDQDITKKEDPKN</sequence>
<evidence type="ECO:0000256" key="1">
    <source>
        <dbReference type="SAM" id="MobiDB-lite"/>
    </source>
</evidence>
<dbReference type="KEGG" id="dpp:DICPUDRAFT_97764"/>